<comment type="similarity">
    <text evidence="2">Belongs to the cytochrome P450 family.</text>
</comment>
<protein>
    <recommendedName>
        <fullName evidence="10">Cytochrome P450</fullName>
    </recommendedName>
</protein>
<evidence type="ECO:0000256" key="2">
    <source>
        <dbReference type="ARBA" id="ARBA00010617"/>
    </source>
</evidence>
<accession>A0ABQ9ELQ6</accession>
<dbReference type="PANTHER" id="PTHR24302">
    <property type="entry name" value="CYTOCHROME P450 FAMILY 3"/>
    <property type="match status" value="1"/>
</dbReference>
<dbReference type="Pfam" id="PF00067">
    <property type="entry name" value="p450"/>
    <property type="match status" value="1"/>
</dbReference>
<evidence type="ECO:0000256" key="7">
    <source>
        <dbReference type="ARBA" id="ARBA00023033"/>
    </source>
</evidence>
<dbReference type="PANTHER" id="PTHR24302:SF15">
    <property type="entry name" value="FATTY-ACID PEROXYGENASE"/>
    <property type="match status" value="1"/>
</dbReference>
<dbReference type="InterPro" id="IPR036396">
    <property type="entry name" value="Cyt_P450_sf"/>
</dbReference>
<comment type="caution">
    <text evidence="8">The sequence shown here is derived from an EMBL/GenBank/DDBJ whole genome shotgun (WGS) entry which is preliminary data.</text>
</comment>
<name>A0ABQ9ELQ6_TEGGR</name>
<sequence length="304" mass="35163">MPFCSFTETLDIEHQFLPMFLQALMYSLYRTSVLRGIPGPKPLPFLGILPEMIKKGFHGLDIELREKYGRVVGENTRGTYVGHFPSILVSDPDMIKEIWVKDFQHFSDRPELAYAGEMAYSAVTLARGNHWKFLRNVLSPSFSPAKLKQMYSSVEECTTQMISQISKQSKNNCSVNMEHNVTSFNLKFRICHGFAMDVICSTAFGLQIDSQENPNNQFIMMAKQMTSLKFSNPMFMLQDFLQLMINHYKDYGNSSQPDYTQNKSYESYKERAIGLLFSVYRLMVHPEWQDKLIKEIDREIGSDK</sequence>
<dbReference type="EMBL" id="JARBDR010000903">
    <property type="protein sequence ID" value="KAJ8304350.1"/>
    <property type="molecule type" value="Genomic_DNA"/>
</dbReference>
<evidence type="ECO:0008006" key="10">
    <source>
        <dbReference type="Google" id="ProtNLM"/>
    </source>
</evidence>
<comment type="cofactor">
    <cofactor evidence="1">
        <name>heme</name>
        <dbReference type="ChEBI" id="CHEBI:30413"/>
    </cofactor>
</comment>
<dbReference type="Proteomes" id="UP001217089">
    <property type="component" value="Unassembled WGS sequence"/>
</dbReference>
<evidence type="ECO:0000313" key="9">
    <source>
        <dbReference type="Proteomes" id="UP001217089"/>
    </source>
</evidence>
<keyword evidence="3" id="KW-0349">Heme</keyword>
<evidence type="ECO:0000256" key="3">
    <source>
        <dbReference type="ARBA" id="ARBA00022617"/>
    </source>
</evidence>
<evidence type="ECO:0000256" key="4">
    <source>
        <dbReference type="ARBA" id="ARBA00022723"/>
    </source>
</evidence>
<evidence type="ECO:0000256" key="6">
    <source>
        <dbReference type="ARBA" id="ARBA00023004"/>
    </source>
</evidence>
<keyword evidence="4" id="KW-0479">Metal-binding</keyword>
<dbReference type="SUPFAM" id="SSF48264">
    <property type="entry name" value="Cytochrome P450"/>
    <property type="match status" value="1"/>
</dbReference>
<organism evidence="8 9">
    <name type="scientific">Tegillarca granosa</name>
    <name type="common">Malaysian cockle</name>
    <name type="synonym">Anadara granosa</name>
    <dbReference type="NCBI Taxonomy" id="220873"/>
    <lineage>
        <taxon>Eukaryota</taxon>
        <taxon>Metazoa</taxon>
        <taxon>Spiralia</taxon>
        <taxon>Lophotrochozoa</taxon>
        <taxon>Mollusca</taxon>
        <taxon>Bivalvia</taxon>
        <taxon>Autobranchia</taxon>
        <taxon>Pteriomorphia</taxon>
        <taxon>Arcoida</taxon>
        <taxon>Arcoidea</taxon>
        <taxon>Arcidae</taxon>
        <taxon>Tegillarca</taxon>
    </lineage>
</organism>
<gene>
    <name evidence="8" type="ORF">KUTeg_017933</name>
</gene>
<keyword evidence="6" id="KW-0408">Iron</keyword>
<dbReference type="InterPro" id="IPR050705">
    <property type="entry name" value="Cytochrome_P450_3A"/>
</dbReference>
<reference evidence="8 9" key="1">
    <citation type="submission" date="2022-12" db="EMBL/GenBank/DDBJ databases">
        <title>Chromosome-level genome of Tegillarca granosa.</title>
        <authorList>
            <person name="Kim J."/>
        </authorList>
    </citation>
    <scope>NUCLEOTIDE SEQUENCE [LARGE SCALE GENOMIC DNA]</scope>
    <source>
        <strain evidence="8">Teg-2019</strain>
        <tissue evidence="8">Adductor muscle</tissue>
    </source>
</reference>
<dbReference type="Gene3D" id="1.10.630.10">
    <property type="entry name" value="Cytochrome P450"/>
    <property type="match status" value="1"/>
</dbReference>
<dbReference type="InterPro" id="IPR002402">
    <property type="entry name" value="Cyt_P450_E_grp-II"/>
</dbReference>
<dbReference type="PRINTS" id="PR00464">
    <property type="entry name" value="EP450II"/>
</dbReference>
<evidence type="ECO:0000256" key="5">
    <source>
        <dbReference type="ARBA" id="ARBA00023002"/>
    </source>
</evidence>
<dbReference type="InterPro" id="IPR001128">
    <property type="entry name" value="Cyt_P450"/>
</dbReference>
<evidence type="ECO:0000256" key="1">
    <source>
        <dbReference type="ARBA" id="ARBA00001971"/>
    </source>
</evidence>
<proteinExistence type="inferred from homology"/>
<keyword evidence="7" id="KW-0503">Monooxygenase</keyword>
<keyword evidence="9" id="KW-1185">Reference proteome</keyword>
<keyword evidence="5" id="KW-0560">Oxidoreductase</keyword>
<evidence type="ECO:0000313" key="8">
    <source>
        <dbReference type="EMBL" id="KAJ8304350.1"/>
    </source>
</evidence>